<evidence type="ECO:0000256" key="6">
    <source>
        <dbReference type="SAM" id="SignalP"/>
    </source>
</evidence>
<accession>A0A9P7YUX8</accession>
<feature type="signal peptide" evidence="6">
    <location>
        <begin position="1"/>
        <end position="22"/>
    </location>
</feature>
<gene>
    <name evidence="8" type="ORF">BJ878DRAFT_527474</name>
</gene>
<name>A0A9P7YUX8_9HELO</name>
<comment type="caution">
    <text evidence="8">The sequence shown here is derived from an EMBL/GenBank/DDBJ whole genome shotgun (WGS) entry which is preliminary data.</text>
</comment>
<dbReference type="PANTHER" id="PTHR10272">
    <property type="entry name" value="PLATELET-ACTIVATING FACTOR ACETYLHYDROLASE"/>
    <property type="match status" value="1"/>
</dbReference>
<keyword evidence="6" id="KW-0732">Signal</keyword>
<dbReference type="InterPro" id="IPR029058">
    <property type="entry name" value="AB_hydrolase_fold"/>
</dbReference>
<sequence length="381" mass="41518">MIIMRPNTLLSTILLGTLTCQGASVSMPSLLGHSLVGTVSMELVDESRIDPYAPTPQPRDLMISVFYPVQHVRRYHLANAYTNLYAGYLDTLAALVPGTAKTIVSQAYQGAHLHQSASDVPPIIIFSPGYTGSRVDHTQTLSNLASHGYLVIGVDHPYDTGFVDYPDGRTAVNYKSLVDNDEDRVAAQEVRVKDIQFVLNTLATNATAARQIPGVHGALKAARVGIFGHSFGGAATANTLAVDLRFVCGANMDGSVYGPALSTGIDKPLMFFDTGPIHNRTTDTTWSILWEKLHGFKLELSFEGATHVAFSDQAVLYDYLRALDLIPSLGDFFGSIMGERMLELEYAYLTSFFDRCLRHGGGELLDGPSAKYPEVFYWPAS</sequence>
<dbReference type="AlphaFoldDB" id="A0A9P7YUX8"/>
<keyword evidence="2 8" id="KW-0378">Hydrolase</keyword>
<dbReference type="PROSITE" id="PS01180">
    <property type="entry name" value="CUB"/>
    <property type="match status" value="1"/>
</dbReference>
<dbReference type="GO" id="GO:0016042">
    <property type="term" value="P:lipid catabolic process"/>
    <property type="evidence" value="ECO:0007669"/>
    <property type="project" value="UniProtKB-KW"/>
</dbReference>
<keyword evidence="3" id="KW-0442">Lipid degradation</keyword>
<dbReference type="EC" id="3.1.1.47" evidence="1"/>
<dbReference type="EMBL" id="MU254535">
    <property type="protein sequence ID" value="KAG9240216.1"/>
    <property type="molecule type" value="Genomic_DNA"/>
</dbReference>
<feature type="chain" id="PRO_5040435907" description="1-alkyl-2-acetylglycerophosphocholine esterase" evidence="6">
    <location>
        <begin position="23"/>
        <end position="381"/>
    </location>
</feature>
<evidence type="ECO:0000256" key="4">
    <source>
        <dbReference type="ARBA" id="ARBA00023098"/>
    </source>
</evidence>
<evidence type="ECO:0000313" key="8">
    <source>
        <dbReference type="EMBL" id="KAG9240216.1"/>
    </source>
</evidence>
<evidence type="ECO:0000256" key="3">
    <source>
        <dbReference type="ARBA" id="ARBA00022963"/>
    </source>
</evidence>
<dbReference type="GO" id="GO:0003847">
    <property type="term" value="F:1-alkyl-2-acetylglycerophosphocholine esterase activity"/>
    <property type="evidence" value="ECO:0007669"/>
    <property type="project" value="UniProtKB-EC"/>
</dbReference>
<evidence type="ECO:0000259" key="7">
    <source>
        <dbReference type="PROSITE" id="PS01180"/>
    </source>
</evidence>
<organism evidence="8 9">
    <name type="scientific">Calycina marina</name>
    <dbReference type="NCBI Taxonomy" id="1763456"/>
    <lineage>
        <taxon>Eukaryota</taxon>
        <taxon>Fungi</taxon>
        <taxon>Dikarya</taxon>
        <taxon>Ascomycota</taxon>
        <taxon>Pezizomycotina</taxon>
        <taxon>Leotiomycetes</taxon>
        <taxon>Helotiales</taxon>
        <taxon>Pezizellaceae</taxon>
        <taxon>Calycina</taxon>
    </lineage>
</organism>
<evidence type="ECO:0000256" key="5">
    <source>
        <dbReference type="ARBA" id="ARBA00023157"/>
    </source>
</evidence>
<reference evidence="8" key="1">
    <citation type="journal article" date="2021" name="IMA Fungus">
        <title>Genomic characterization of three marine fungi, including Emericellopsis atlantica sp. nov. with signatures of a generalist lifestyle and marine biomass degradation.</title>
        <authorList>
            <person name="Hagestad O.C."/>
            <person name="Hou L."/>
            <person name="Andersen J.H."/>
            <person name="Hansen E.H."/>
            <person name="Altermark B."/>
            <person name="Li C."/>
            <person name="Kuhnert E."/>
            <person name="Cox R.J."/>
            <person name="Crous P.W."/>
            <person name="Spatafora J.W."/>
            <person name="Lail K."/>
            <person name="Amirebrahimi M."/>
            <person name="Lipzen A."/>
            <person name="Pangilinan J."/>
            <person name="Andreopoulos W."/>
            <person name="Hayes R.D."/>
            <person name="Ng V."/>
            <person name="Grigoriev I.V."/>
            <person name="Jackson S.A."/>
            <person name="Sutton T.D.S."/>
            <person name="Dobson A.D.W."/>
            <person name="Rama T."/>
        </authorList>
    </citation>
    <scope>NUCLEOTIDE SEQUENCE</scope>
    <source>
        <strain evidence="8">TRa3180A</strain>
    </source>
</reference>
<proteinExistence type="predicted"/>
<dbReference type="Proteomes" id="UP000887226">
    <property type="component" value="Unassembled WGS sequence"/>
</dbReference>
<evidence type="ECO:0000256" key="1">
    <source>
        <dbReference type="ARBA" id="ARBA00013201"/>
    </source>
</evidence>
<evidence type="ECO:0000313" key="9">
    <source>
        <dbReference type="Proteomes" id="UP000887226"/>
    </source>
</evidence>
<feature type="domain" description="CUB" evidence="7">
    <location>
        <begin position="248"/>
        <end position="375"/>
    </location>
</feature>
<protein>
    <recommendedName>
        <fullName evidence="1">1-alkyl-2-acetylglycerophosphocholine esterase</fullName>
        <ecNumber evidence="1">3.1.1.47</ecNumber>
    </recommendedName>
</protein>
<keyword evidence="9" id="KW-1185">Reference proteome</keyword>
<dbReference type="InterPro" id="IPR000859">
    <property type="entry name" value="CUB_dom"/>
</dbReference>
<keyword evidence="5" id="KW-1015">Disulfide bond</keyword>
<dbReference type="Gene3D" id="3.40.50.1820">
    <property type="entry name" value="alpha/beta hydrolase"/>
    <property type="match status" value="1"/>
</dbReference>
<dbReference type="SUPFAM" id="SSF53474">
    <property type="entry name" value="alpha/beta-Hydrolases"/>
    <property type="match status" value="1"/>
</dbReference>
<keyword evidence="4" id="KW-0443">Lipid metabolism</keyword>
<dbReference type="PANTHER" id="PTHR10272:SF14">
    <property type="entry name" value="PAF ACETYLHYDROLASE FAMILY PROTEIN"/>
    <property type="match status" value="1"/>
</dbReference>
<evidence type="ECO:0000256" key="2">
    <source>
        <dbReference type="ARBA" id="ARBA00022801"/>
    </source>
</evidence>
<dbReference type="OrthoDB" id="2363873at2759"/>
<dbReference type="Pfam" id="PF03403">
    <property type="entry name" value="PAF-AH_p_II"/>
    <property type="match status" value="1"/>
</dbReference>